<keyword evidence="4" id="KW-1185">Reference proteome</keyword>
<evidence type="ECO:0000259" key="2">
    <source>
        <dbReference type="Pfam" id="PF13473"/>
    </source>
</evidence>
<dbReference type="STRING" id="1920490.GCA_001895925_03140"/>
<feature type="domain" description="EfeO-type cupredoxin-like" evidence="2">
    <location>
        <begin position="70"/>
        <end position="171"/>
    </location>
</feature>
<evidence type="ECO:0000313" key="4">
    <source>
        <dbReference type="Proteomes" id="UP000238634"/>
    </source>
</evidence>
<evidence type="ECO:0000313" key="3">
    <source>
        <dbReference type="EMBL" id="PSB15056.1"/>
    </source>
</evidence>
<keyword evidence="1" id="KW-1133">Transmembrane helix</keyword>
<name>A0A2T1D3P0_9CYAN</name>
<keyword evidence="1" id="KW-0812">Transmembrane</keyword>
<dbReference type="InterPro" id="IPR028096">
    <property type="entry name" value="EfeO_Cupredoxin"/>
</dbReference>
<dbReference type="Pfam" id="PF13473">
    <property type="entry name" value="Cupredoxin_1"/>
    <property type="match status" value="2"/>
</dbReference>
<dbReference type="InterPro" id="IPR008972">
    <property type="entry name" value="Cupredoxin"/>
</dbReference>
<dbReference type="Proteomes" id="UP000238634">
    <property type="component" value="Unassembled WGS sequence"/>
</dbReference>
<dbReference type="EMBL" id="PVWG01000070">
    <property type="protein sequence ID" value="PSB15056.1"/>
    <property type="molecule type" value="Genomic_DNA"/>
</dbReference>
<dbReference type="AlphaFoldDB" id="A0A2T1D3P0"/>
<dbReference type="SUPFAM" id="SSF49503">
    <property type="entry name" value="Cupredoxins"/>
    <property type="match status" value="2"/>
</dbReference>
<feature type="domain" description="EfeO-type cupredoxin-like" evidence="2">
    <location>
        <begin position="209"/>
        <end position="293"/>
    </location>
</feature>
<accession>A0A2T1D3P0</accession>
<proteinExistence type="predicted"/>
<dbReference type="Gene3D" id="2.60.40.420">
    <property type="entry name" value="Cupredoxins - blue copper proteins"/>
    <property type="match status" value="2"/>
</dbReference>
<reference evidence="3 4" key="1">
    <citation type="submission" date="2018-02" db="EMBL/GenBank/DDBJ databases">
        <authorList>
            <person name="Cohen D.B."/>
            <person name="Kent A.D."/>
        </authorList>
    </citation>
    <scope>NUCLEOTIDE SEQUENCE [LARGE SCALE GENOMIC DNA]</scope>
    <source>
        <strain evidence="3 4">ULC007</strain>
    </source>
</reference>
<protein>
    <submittedName>
        <fullName evidence="3">Cupredoxin domain-containing protein</fullName>
    </submittedName>
</protein>
<organism evidence="3 4">
    <name type="scientific">Phormidesmis priestleyi ULC007</name>
    <dbReference type="NCBI Taxonomy" id="1920490"/>
    <lineage>
        <taxon>Bacteria</taxon>
        <taxon>Bacillati</taxon>
        <taxon>Cyanobacteriota</taxon>
        <taxon>Cyanophyceae</taxon>
        <taxon>Leptolyngbyales</taxon>
        <taxon>Leptolyngbyaceae</taxon>
        <taxon>Phormidesmis</taxon>
    </lineage>
</organism>
<sequence>MVNKTVIISSIVTLGVLLRVPSGKAVAQMTHENMQPSTEEQTGQFRRIDQPLWVKGAVTAGGLGLIGLELWWFLLSKPKSRKAATQGGIQEITVTVDGGYEPSQIVVQAGQPVRLNFDRQDPSSCLEEVRFPDFRIAQALPLNQITAIEFTPEKPGRYEFACGMNMFRGVVEVQAATAISSASQLAHPTNHADYWVAPASGVEAVTTPARIQEATVTIAKGYQPKRVIVEAGYPVRLHFDRQNPSSCYDQLLIPEFSIAVDLTPDKTTTVEFTPEQPGEYEFTCGMKMNHGVIEVRASNGSNNGKIAAQAAI</sequence>
<comment type="caution">
    <text evidence="3">The sequence shown here is derived from an EMBL/GenBank/DDBJ whole genome shotgun (WGS) entry which is preliminary data.</text>
</comment>
<evidence type="ECO:0000256" key="1">
    <source>
        <dbReference type="SAM" id="Phobius"/>
    </source>
</evidence>
<feature type="transmembrane region" description="Helical" evidence="1">
    <location>
        <begin position="51"/>
        <end position="74"/>
    </location>
</feature>
<reference evidence="3 4" key="2">
    <citation type="submission" date="2018-03" db="EMBL/GenBank/DDBJ databases">
        <title>The ancient ancestry and fast evolution of plastids.</title>
        <authorList>
            <person name="Moore K.R."/>
            <person name="Magnabosco C."/>
            <person name="Momper L."/>
            <person name="Gold D.A."/>
            <person name="Bosak T."/>
            <person name="Fournier G.P."/>
        </authorList>
    </citation>
    <scope>NUCLEOTIDE SEQUENCE [LARGE SCALE GENOMIC DNA]</scope>
    <source>
        <strain evidence="3 4">ULC007</strain>
    </source>
</reference>
<gene>
    <name evidence="3" type="ORF">C7B65_25290</name>
</gene>
<dbReference type="RefSeq" id="WP_073075070.1">
    <property type="nucleotide sequence ID" value="NZ_MPPI01000059.1"/>
</dbReference>
<dbReference type="OrthoDB" id="9800141at2"/>
<keyword evidence="1" id="KW-0472">Membrane</keyword>